<organism evidence="2 3">
    <name type="scientific">Desulfosarcina ovata subsp. sediminis</name>
    <dbReference type="NCBI Taxonomy" id="885957"/>
    <lineage>
        <taxon>Bacteria</taxon>
        <taxon>Pseudomonadati</taxon>
        <taxon>Thermodesulfobacteriota</taxon>
        <taxon>Desulfobacteria</taxon>
        <taxon>Desulfobacterales</taxon>
        <taxon>Desulfosarcinaceae</taxon>
        <taxon>Desulfosarcina</taxon>
    </lineage>
</organism>
<dbReference type="InterPro" id="IPR055902">
    <property type="entry name" value="DUF7479"/>
</dbReference>
<evidence type="ECO:0000259" key="1">
    <source>
        <dbReference type="Pfam" id="PF24292"/>
    </source>
</evidence>
<name>A0A5K7ZZQ4_9BACT</name>
<dbReference type="AlphaFoldDB" id="A0A5K7ZZQ4"/>
<sequence length="72" mass="8032">MSNTPDHIKPEDLVWKCFRCDKPLVVDAILAVYLGNNITTQLPQCPSCHNVLVSEELAVGKIAEVEKLLENK</sequence>
<dbReference type="EMBL" id="AP021876">
    <property type="protein sequence ID" value="BBO85733.1"/>
    <property type="molecule type" value="Genomic_DNA"/>
</dbReference>
<reference evidence="2 3" key="1">
    <citation type="submission" date="2019-11" db="EMBL/GenBank/DDBJ databases">
        <title>Comparative genomics of hydrocarbon-degrading Desulfosarcina strains.</title>
        <authorList>
            <person name="Watanabe M."/>
            <person name="Kojima H."/>
            <person name="Fukui M."/>
        </authorList>
    </citation>
    <scope>NUCLEOTIDE SEQUENCE [LARGE SCALE GENOMIC DNA]</scope>
    <source>
        <strain evidence="2 3">28bB2T</strain>
    </source>
</reference>
<evidence type="ECO:0000313" key="2">
    <source>
        <dbReference type="EMBL" id="BBO85733.1"/>
    </source>
</evidence>
<feature type="domain" description="DUF7479" evidence="1">
    <location>
        <begin position="15"/>
        <end position="72"/>
    </location>
</feature>
<proteinExistence type="predicted"/>
<dbReference type="Pfam" id="PF24292">
    <property type="entry name" value="DUF7479"/>
    <property type="match status" value="1"/>
</dbReference>
<dbReference type="Proteomes" id="UP000425960">
    <property type="component" value="Chromosome"/>
</dbReference>
<dbReference type="RefSeq" id="WP_155313480.1">
    <property type="nucleotide sequence ID" value="NZ_AP021876.1"/>
</dbReference>
<evidence type="ECO:0000313" key="3">
    <source>
        <dbReference type="Proteomes" id="UP000425960"/>
    </source>
</evidence>
<protein>
    <recommendedName>
        <fullName evidence="1">DUF7479 domain-containing protein</fullName>
    </recommendedName>
</protein>
<dbReference type="InterPro" id="IPR054656">
    <property type="entry name" value="DVU_1557-like"/>
</dbReference>
<dbReference type="KEGG" id="dov:DSCO28_62990"/>
<dbReference type="NCBIfam" id="NF045645">
    <property type="entry name" value="DVU_1557_fam"/>
    <property type="match status" value="1"/>
</dbReference>
<accession>A0A5K7ZZQ4</accession>
<gene>
    <name evidence="2" type="ORF">DSCO28_62990</name>
</gene>